<gene>
    <name evidence="1" type="ORF">BLA32_05315</name>
</gene>
<sequence length="179" mass="21607">MYHTRLNNILRGFDVKSEKKVFVFFTNLFTKEKKYVTLFPTREGDEFLGMFYGYKKIRNNPFYSDYTSICNFSKKKFKTYNKSYFVEFRFKKGSVFCYLHTIAYLLAERQFACNRKLYKQILNLEKAVFAFYSKDLIPGGVITKWIAKIKQKREERLDQIGNLINPPPHLRVRSRFRKF</sequence>
<dbReference type="Pfam" id="PF02890">
    <property type="entry name" value="DUF226"/>
    <property type="match status" value="1"/>
</dbReference>
<dbReference type="EMBL" id="CP018267">
    <property type="protein sequence ID" value="APJ09296.1"/>
    <property type="molecule type" value="Genomic_DNA"/>
</dbReference>
<dbReference type="RefSeq" id="WP_073999376.1">
    <property type="nucleotide sequence ID" value="NZ_CP018267.1"/>
</dbReference>
<dbReference type="AlphaFoldDB" id="A0A1L4DGH6"/>
<accession>A0A1L4DGH6</accession>
<evidence type="ECO:0008006" key="2">
    <source>
        <dbReference type="Google" id="ProtNLM"/>
    </source>
</evidence>
<dbReference type="InterPro" id="IPR004180">
    <property type="entry name" value="DUF226_BOR_spp"/>
</dbReference>
<name>A0A1L4DGH6_BORAF</name>
<evidence type="ECO:0000313" key="1">
    <source>
        <dbReference type="EMBL" id="APJ09296.1"/>
    </source>
</evidence>
<reference evidence="1" key="1">
    <citation type="submission" date="2016-11" db="EMBL/GenBank/DDBJ databases">
        <title>Borrelia afzelii Genome sequencing and assembly.</title>
        <authorList>
            <person name="Bontemps-Gallo S."/>
        </authorList>
    </citation>
    <scope>NUCLEOTIDE SEQUENCE</scope>
    <source>
        <strain evidence="1">BO23</strain>
        <plasmid evidence="1">unnamed</plasmid>
    </source>
</reference>
<geneLocation type="plasmid" evidence="1">
    <name>unnamed</name>
</geneLocation>
<organism evidence="1">
    <name type="scientific">Borreliella afzelii</name>
    <name type="common">Borrelia afzelii</name>
    <dbReference type="NCBI Taxonomy" id="29518"/>
    <lineage>
        <taxon>Bacteria</taxon>
        <taxon>Pseudomonadati</taxon>
        <taxon>Spirochaetota</taxon>
        <taxon>Spirochaetia</taxon>
        <taxon>Spirochaetales</taxon>
        <taxon>Borreliaceae</taxon>
        <taxon>Borreliella</taxon>
    </lineage>
</organism>
<keyword evidence="1" id="KW-0614">Plasmid</keyword>
<proteinExistence type="predicted"/>
<protein>
    <recommendedName>
        <fullName evidence="2">Cytosolic protein</fullName>
    </recommendedName>
</protein>